<evidence type="ECO:0000256" key="4">
    <source>
        <dbReference type="ARBA" id="ARBA00007185"/>
    </source>
</evidence>
<dbReference type="GO" id="GO:0005737">
    <property type="term" value="C:cytoplasm"/>
    <property type="evidence" value="ECO:0007669"/>
    <property type="project" value="UniProtKB-SubCell"/>
</dbReference>
<dbReference type="InterPro" id="IPR000573">
    <property type="entry name" value="AconitaseA/IPMdHydase_ssu_swvl"/>
</dbReference>
<dbReference type="CDD" id="cd01580">
    <property type="entry name" value="AcnA_IRP_Swivel"/>
    <property type="match status" value="1"/>
</dbReference>
<evidence type="ECO:0000256" key="8">
    <source>
        <dbReference type="ARBA" id="ARBA00022723"/>
    </source>
</evidence>
<comment type="function">
    <text evidence="2">RNA-binding protein that binds to iron-responsive elements (IRES), which are stem-loop structures found in the 5'-UTR of ferritin, and delta aminolevulinic acid synthase mRNAs, and in the 3'-UTR of transferrin receptor mRNA. Binding to the IRE element in ferritin results in the repression of its mRNA translation. Binding of the protein to the transferrin receptor mRNA inhibits the degradation of this otherwise rapidly degraded mRNA.</text>
</comment>
<keyword evidence="10" id="KW-0694">RNA-binding</keyword>
<dbReference type="GO" id="GO:0017148">
    <property type="term" value="P:negative regulation of translation"/>
    <property type="evidence" value="ECO:0007669"/>
    <property type="project" value="UniProtKB-ARBA"/>
</dbReference>
<dbReference type="SUPFAM" id="SSF53732">
    <property type="entry name" value="Aconitase iron-sulfur domain"/>
    <property type="match status" value="1"/>
</dbReference>
<protein>
    <recommendedName>
        <fullName evidence="5">Iron-responsive element-binding protein 2</fullName>
    </recommendedName>
</protein>
<proteinExistence type="inferred from homology"/>
<evidence type="ECO:0000256" key="5">
    <source>
        <dbReference type="ARBA" id="ARBA00015385"/>
    </source>
</evidence>
<dbReference type="InterPro" id="IPR001030">
    <property type="entry name" value="Acoase/IPM_deHydtase_lsu_aba"/>
</dbReference>
<evidence type="ECO:0000256" key="7">
    <source>
        <dbReference type="ARBA" id="ARBA00022490"/>
    </source>
</evidence>
<dbReference type="InterPro" id="IPR018136">
    <property type="entry name" value="Aconitase_4Fe-4S_BS"/>
</dbReference>
<dbReference type="GO" id="GO:0051539">
    <property type="term" value="F:4 iron, 4 sulfur cluster binding"/>
    <property type="evidence" value="ECO:0007669"/>
    <property type="project" value="UniProtKB-KW"/>
</dbReference>
<evidence type="ECO:0000256" key="10">
    <source>
        <dbReference type="ARBA" id="ARBA00022884"/>
    </source>
</evidence>
<keyword evidence="11" id="KW-0408">Iron</keyword>
<dbReference type="Pfam" id="PF00330">
    <property type="entry name" value="Aconitase"/>
    <property type="match status" value="2"/>
</dbReference>
<dbReference type="NCBIfam" id="NF009520">
    <property type="entry name" value="PRK12881.1"/>
    <property type="match status" value="1"/>
</dbReference>
<evidence type="ECO:0000313" key="16">
    <source>
        <dbReference type="Proteomes" id="UP000827986"/>
    </source>
</evidence>
<accession>A0A9D3XPT0</accession>
<comment type="cofactor">
    <cofactor evidence="1">
        <name>[4Fe-4S] cluster</name>
        <dbReference type="ChEBI" id="CHEBI:49883"/>
    </cofactor>
</comment>
<evidence type="ECO:0000256" key="12">
    <source>
        <dbReference type="ARBA" id="ARBA00023014"/>
    </source>
</evidence>
<dbReference type="FunFam" id="3.30.499.10:FF:000011">
    <property type="entry name" value="Iron-responsive element binding protein 2"/>
    <property type="match status" value="1"/>
</dbReference>
<feature type="domain" description="Aconitase A/isopropylmalate dehydratase small subunit swivel" evidence="14">
    <location>
        <begin position="1027"/>
        <end position="1153"/>
    </location>
</feature>
<name>A0A9D3XPT0_9SAUR</name>
<evidence type="ECO:0000313" key="15">
    <source>
        <dbReference type="EMBL" id="KAH1183858.1"/>
    </source>
</evidence>
<organism evidence="15 16">
    <name type="scientific">Mauremys mutica</name>
    <name type="common">yellowpond turtle</name>
    <dbReference type="NCBI Taxonomy" id="74926"/>
    <lineage>
        <taxon>Eukaryota</taxon>
        <taxon>Metazoa</taxon>
        <taxon>Chordata</taxon>
        <taxon>Craniata</taxon>
        <taxon>Vertebrata</taxon>
        <taxon>Euteleostomi</taxon>
        <taxon>Archelosauria</taxon>
        <taxon>Testudinata</taxon>
        <taxon>Testudines</taxon>
        <taxon>Cryptodira</taxon>
        <taxon>Durocryptodira</taxon>
        <taxon>Testudinoidea</taxon>
        <taxon>Geoemydidae</taxon>
        <taxon>Geoemydinae</taxon>
        <taxon>Mauremys</taxon>
    </lineage>
</organism>
<dbReference type="InterPro" id="IPR015931">
    <property type="entry name" value="Acnase/IPM_dHydase_lsu_aba_1/3"/>
</dbReference>
<dbReference type="NCBIfam" id="NF006757">
    <property type="entry name" value="PRK09277.1"/>
    <property type="match status" value="1"/>
</dbReference>
<dbReference type="SUPFAM" id="SSF52016">
    <property type="entry name" value="LeuD/IlvD-like"/>
    <property type="match status" value="1"/>
</dbReference>
<dbReference type="PROSITE" id="PS01244">
    <property type="entry name" value="ACONITASE_2"/>
    <property type="match status" value="1"/>
</dbReference>
<dbReference type="FunFam" id="3.20.19.10:FF:000005">
    <property type="entry name" value="Iron-responsive element-binding protein 2"/>
    <property type="match status" value="1"/>
</dbReference>
<keyword evidence="7" id="KW-0963">Cytoplasm</keyword>
<dbReference type="GO" id="GO:0046872">
    <property type="term" value="F:metal ion binding"/>
    <property type="evidence" value="ECO:0007669"/>
    <property type="project" value="UniProtKB-KW"/>
</dbReference>
<dbReference type="InterPro" id="IPR036008">
    <property type="entry name" value="Aconitase_4Fe-4S_dom"/>
</dbReference>
<keyword evidence="16" id="KW-1185">Reference proteome</keyword>
<evidence type="ECO:0000256" key="3">
    <source>
        <dbReference type="ARBA" id="ARBA00004496"/>
    </source>
</evidence>
<dbReference type="Proteomes" id="UP000827986">
    <property type="component" value="Unassembled WGS sequence"/>
</dbReference>
<dbReference type="PROSITE" id="PS00450">
    <property type="entry name" value="ACONITASE_1"/>
    <property type="match status" value="1"/>
</dbReference>
<sequence>MAFVHYGSEECIKSELDLFQIAPALRKASTLRCRLYQPFTESAPIDFFIAGNGIDDMDLNNTLLYLCCKIVKGDGTELAKDTAVGLVNYPVASIFSQLDVTLGDCLISQSNNCYPYRAFLESVLNYRARFTTEPMNPTMLTPFRSNNMQAQTLGQNTHKAAAAVTSKLGALKPSKQGTQGIISFRQPNNGVAAHSHEISAVFPLLPRPKVSRELCQLIGRAELISSLAMFGDGSAHTAPSPSLPRPPPHVELIWSPAMDPARPECPFQYLIETLNDNPEKKFYNIAKLGGTKYDILPYSIRVLLETAVRNCDGFLVKKEDAMNILDWKTKQNNVEVPFYPARVLLQDFTGIPAMVDFAAMREAVKNLGGDPMKVHPACPTDLTVDHSLQIDFSKCAIQNAPNPGGGDLQRPLAKVSPHKAQPRKVPCRGQTGCKGPCDAGDSSGNSGKFSAQIENTPILCPFHLQPVPEPETVLKNQEVEFGRNRERLQFFKWGSKVFRNVAVIPPGTGMAHQMNLEYLSRVVFEVKDFLYPDSVVGTDSHTTMVNGLGILGWGVGGIETEAVMLGMPVALTLPEVVGCELTGLASPLATSIDVVLSITKQLRQAGVAGKFVEFFGTGVSQLSVADRTTIANMCPEYGAILSFFPVDNVTLKHLKHTGFDKAKLESMEAYLKAVKLFRNDQISSEEPEYTQIIQIDLSSITPYVSGPKRPQDRVAITNMKSDFQACLNEKIGFKGFQIATEKQNDIVPVEYEGNEYRLSHGSVVIAAVISCTNNCNPSVMLAAGLLARKAIEAGLMVKPYIRTSLSPGSGMVTHYLSSSGVLPYLSKLGFEVVGYGCSTCVGNTAPLPEAIRNAIKQGDLVACGVLSGNKNFEGRLCDCVRANYLASPPLVVAYAIAGTVNIDFQTEPLGIDLNGKNIYLRDVWPTREELQQVEEEYVISSMFKELKEKMEKGNKRWNFLEAPESVLFPWDLKSTYIRCPSFFDKLAKEPVSLQPIENAHVLLYLGDSVTTDHISPAGSIARNSAAAKYLTNKGLTPREFNSYGARRGNDAVMTRGTFANIKLLNKFIGKPAPKTVHFPSGQTLDVFEAAELYQKEGIPLIILAGKKYGLGSSRDWTAKGPFLLGVKAVIAESYEKIHKGHLIGIGIAPLQFLPGENANVLGLTGKEQFSVSFPQELFPGITLDIKTNTGKVFSVIASFENDVETTIYKHGGILNYVARRFL</sequence>
<dbReference type="Gene3D" id="6.10.190.10">
    <property type="match status" value="1"/>
</dbReference>
<dbReference type="FunFam" id="3.30.499.10:FF:000012">
    <property type="entry name" value="Iron-responsive element binding protein 2"/>
    <property type="match status" value="1"/>
</dbReference>
<dbReference type="FunFam" id="3.30.499.10:FF:000005">
    <property type="entry name" value="cytoplasmic aconitate hydratase"/>
    <property type="match status" value="1"/>
</dbReference>
<keyword evidence="8" id="KW-0479">Metal-binding</keyword>
<dbReference type="AlphaFoldDB" id="A0A9D3XPT0"/>
<dbReference type="GO" id="GO:0030350">
    <property type="term" value="F:iron-responsive element binding"/>
    <property type="evidence" value="ECO:0007669"/>
    <property type="project" value="UniProtKB-ARBA"/>
</dbReference>
<dbReference type="Gene3D" id="3.30.499.10">
    <property type="entry name" value="Aconitase, domain 3"/>
    <property type="match status" value="3"/>
</dbReference>
<dbReference type="InterPro" id="IPR015928">
    <property type="entry name" value="Aconitase/3IPM_dehydase_swvl"/>
</dbReference>
<dbReference type="NCBIfam" id="TIGR01341">
    <property type="entry name" value="aconitase_1"/>
    <property type="match status" value="1"/>
</dbReference>
<keyword evidence="9" id="KW-0832">Ubl conjugation</keyword>
<dbReference type="InterPro" id="IPR006249">
    <property type="entry name" value="Aconitase/IRP2"/>
</dbReference>
<evidence type="ECO:0000259" key="14">
    <source>
        <dbReference type="Pfam" id="PF00694"/>
    </source>
</evidence>
<dbReference type="PANTHER" id="PTHR11670">
    <property type="entry name" value="ACONITASE/IRON-RESPONSIVE ELEMENT FAMILY MEMBER"/>
    <property type="match status" value="1"/>
</dbReference>
<evidence type="ECO:0000256" key="9">
    <source>
        <dbReference type="ARBA" id="ARBA00022843"/>
    </source>
</evidence>
<dbReference type="InterPro" id="IPR044137">
    <property type="entry name" value="AcnA_IRP_Swivel"/>
</dbReference>
<evidence type="ECO:0000259" key="13">
    <source>
        <dbReference type="Pfam" id="PF00330"/>
    </source>
</evidence>
<evidence type="ECO:0000256" key="2">
    <source>
        <dbReference type="ARBA" id="ARBA00003938"/>
    </source>
</evidence>
<dbReference type="CDD" id="cd01586">
    <property type="entry name" value="AcnA_IRP"/>
    <property type="match status" value="1"/>
</dbReference>
<comment type="subcellular location">
    <subcellularLocation>
        <location evidence="3">Cytoplasm</location>
    </subcellularLocation>
</comment>
<comment type="caution">
    <text evidence="15">The sequence shown here is derived from an EMBL/GenBank/DDBJ whole genome shotgun (WGS) entry which is preliminary data.</text>
</comment>
<gene>
    <name evidence="15" type="ORF">KIL84_014474</name>
</gene>
<feature type="domain" description="Aconitase/3-isopropylmalate dehydratase large subunit alpha/beta/alpha" evidence="13">
    <location>
        <begin position="330"/>
        <end position="389"/>
    </location>
</feature>
<evidence type="ECO:0000256" key="1">
    <source>
        <dbReference type="ARBA" id="ARBA00001966"/>
    </source>
</evidence>
<keyword evidence="12" id="KW-0411">Iron-sulfur</keyword>
<dbReference type="Gene3D" id="3.20.19.10">
    <property type="entry name" value="Aconitase, domain 4"/>
    <property type="match status" value="1"/>
</dbReference>
<dbReference type="EMBL" id="JAHDVG010000465">
    <property type="protein sequence ID" value="KAH1183858.1"/>
    <property type="molecule type" value="Genomic_DNA"/>
</dbReference>
<reference evidence="15" key="1">
    <citation type="submission" date="2021-09" db="EMBL/GenBank/DDBJ databases">
        <title>The genome of Mauremys mutica provides insights into the evolution of semi-aquatic lifestyle.</title>
        <authorList>
            <person name="Gong S."/>
            <person name="Gao Y."/>
        </authorList>
    </citation>
    <scope>NUCLEOTIDE SEQUENCE</scope>
    <source>
        <strain evidence="15">MM-2020</strain>
        <tissue evidence="15">Muscle</tissue>
    </source>
</reference>
<evidence type="ECO:0000256" key="6">
    <source>
        <dbReference type="ARBA" id="ARBA00022485"/>
    </source>
</evidence>
<evidence type="ECO:0000256" key="11">
    <source>
        <dbReference type="ARBA" id="ARBA00023004"/>
    </source>
</evidence>
<comment type="similarity">
    <text evidence="4">Belongs to the aconitase/IPM isomerase family.</text>
</comment>
<keyword evidence="6" id="KW-0004">4Fe-4S</keyword>
<feature type="domain" description="Aconitase/3-isopropylmalate dehydratase large subunit alpha/beta/alpha" evidence="13">
    <location>
        <begin position="471"/>
        <end position="898"/>
    </location>
</feature>
<dbReference type="Pfam" id="PF00694">
    <property type="entry name" value="Aconitase_C"/>
    <property type="match status" value="1"/>
</dbReference>
<dbReference type="PRINTS" id="PR00415">
    <property type="entry name" value="ACONITASE"/>
</dbReference>